<comment type="caution">
    <text evidence="2">The sequence shown here is derived from an EMBL/GenBank/DDBJ whole genome shotgun (WGS) entry which is preliminary data.</text>
</comment>
<keyword evidence="1" id="KW-1133">Transmembrane helix</keyword>
<dbReference type="AlphaFoldDB" id="A0A4Q2EIG6"/>
<proteinExistence type="predicted"/>
<dbReference type="EMBL" id="PPCV01000001">
    <property type="protein sequence ID" value="RXW33377.1"/>
    <property type="molecule type" value="Genomic_DNA"/>
</dbReference>
<gene>
    <name evidence="2" type="ORF">C1706_00995</name>
</gene>
<keyword evidence="3" id="KW-1185">Reference proteome</keyword>
<protein>
    <submittedName>
        <fullName evidence="2">Uncharacterized protein</fullName>
    </submittedName>
</protein>
<evidence type="ECO:0000313" key="2">
    <source>
        <dbReference type="EMBL" id="RXW33377.1"/>
    </source>
</evidence>
<evidence type="ECO:0000256" key="1">
    <source>
        <dbReference type="SAM" id="Phobius"/>
    </source>
</evidence>
<keyword evidence="1" id="KW-0472">Membrane</keyword>
<reference evidence="2 3" key="1">
    <citation type="submission" date="2018-01" db="EMBL/GenBank/DDBJ databases">
        <title>Lactibacter flavus gen. nov., sp. nov., a novel bacterium of the family Propionibacteriaceae isolated from raw milk and dairy products.</title>
        <authorList>
            <person name="Wenning M."/>
            <person name="Breitenwieser F."/>
            <person name="Huptas C."/>
            <person name="von Neubeck M."/>
            <person name="Busse H.-J."/>
            <person name="Scherer S."/>
        </authorList>
    </citation>
    <scope>NUCLEOTIDE SEQUENCE [LARGE SCALE GENOMIC DNA]</scope>
    <source>
        <strain evidence="2 3">VG341</strain>
    </source>
</reference>
<accession>A0A4Q2EIG6</accession>
<dbReference type="RefSeq" id="WP_129457341.1">
    <property type="nucleotide sequence ID" value="NZ_PPCV01000001.1"/>
</dbReference>
<dbReference type="Proteomes" id="UP000290624">
    <property type="component" value="Unassembled WGS sequence"/>
</dbReference>
<feature type="transmembrane region" description="Helical" evidence="1">
    <location>
        <begin position="78"/>
        <end position="103"/>
    </location>
</feature>
<keyword evidence="1" id="KW-0812">Transmembrane</keyword>
<evidence type="ECO:0000313" key="3">
    <source>
        <dbReference type="Proteomes" id="UP000290624"/>
    </source>
</evidence>
<sequence length="123" mass="12608">MTAQLLDYPTASRVRIAPARKPGVTVAPHRDAARRPLGPARHSWVRGAATPTGGGQGGAGTPVVSVDLDNLHWTPRALLLMVCAVMGLGVAMVITLVSAFFAVSDAPLQPAPAVAVLVQGAAR</sequence>
<name>A0A4Q2EIG6_9ACTN</name>
<organism evidence="2 3">
    <name type="scientific">Propioniciclava flava</name>
    <dbReference type="NCBI Taxonomy" id="2072026"/>
    <lineage>
        <taxon>Bacteria</taxon>
        <taxon>Bacillati</taxon>
        <taxon>Actinomycetota</taxon>
        <taxon>Actinomycetes</taxon>
        <taxon>Propionibacteriales</taxon>
        <taxon>Propionibacteriaceae</taxon>
        <taxon>Propioniciclava</taxon>
    </lineage>
</organism>